<proteinExistence type="predicted"/>
<gene>
    <name evidence="2" type="primary">C1orf21</name>
    <name evidence="2" type="ORF">g.60234</name>
</gene>
<dbReference type="AlphaFoldDB" id="A0A0C9QK67"/>
<dbReference type="InterPro" id="IPR027967">
    <property type="entry name" value="DUF4612"/>
</dbReference>
<feature type="region of interest" description="Disordered" evidence="1">
    <location>
        <begin position="1"/>
        <end position="81"/>
    </location>
</feature>
<reference evidence="2" key="1">
    <citation type="submission" date="2015-01" db="EMBL/GenBank/DDBJ databases">
        <title>Transcriptome Assembly of Fopius arisanus.</title>
        <authorList>
            <person name="Geib S."/>
        </authorList>
    </citation>
    <scope>NUCLEOTIDE SEQUENCE</scope>
</reference>
<accession>A0A0C9QK67</accession>
<organism evidence="2">
    <name type="scientific">Fopius arisanus</name>
    <dbReference type="NCBI Taxonomy" id="64838"/>
    <lineage>
        <taxon>Eukaryota</taxon>
        <taxon>Metazoa</taxon>
        <taxon>Ecdysozoa</taxon>
        <taxon>Arthropoda</taxon>
        <taxon>Hexapoda</taxon>
        <taxon>Insecta</taxon>
        <taxon>Pterygota</taxon>
        <taxon>Neoptera</taxon>
        <taxon>Endopterygota</taxon>
        <taxon>Hymenoptera</taxon>
        <taxon>Apocrita</taxon>
        <taxon>Ichneumonoidea</taxon>
        <taxon>Braconidae</taxon>
        <taxon>Opiinae</taxon>
        <taxon>Fopius</taxon>
    </lineage>
</organism>
<evidence type="ECO:0000256" key="1">
    <source>
        <dbReference type="SAM" id="MobiDB-lite"/>
    </source>
</evidence>
<dbReference type="Pfam" id="PF15389">
    <property type="entry name" value="DUF4612"/>
    <property type="match status" value="1"/>
</dbReference>
<dbReference type="PANTHER" id="PTHR14974:SF3">
    <property type="entry name" value="SIMILAR TO RIKEN CDNA 1700025G04 GENE"/>
    <property type="match status" value="1"/>
</dbReference>
<evidence type="ECO:0000313" key="2">
    <source>
        <dbReference type="EMBL" id="JAG84960.1"/>
    </source>
</evidence>
<feature type="region of interest" description="Disordered" evidence="1">
    <location>
        <begin position="198"/>
        <end position="222"/>
    </location>
</feature>
<sequence length="303" mass="33839">MGCGQSKIGNIYAKNRKNKDGGKKSGDSIGSASIDQKNGTAKNNKTNNNVELNRNEDHNGIDLKSSTKKKSGNGPLLQQAEVSSSQIDFFRMLDEKIENGPDYDESSDVAVGAEGITELLRRWELTGMTWSSVTDLNTNADLTSSELLKSRQNVTAKDREGMRNIIGGRPETAPVFNANRADGLQDVHCPSPNMPRHTLESISQSPTQSVQHTPPGMSPTSLRYQDKELRYKTSNQIRNYQQNDYVTQQALYREQYLQQTGIISVQPQYQSGNGLRNHYVHQFQLTGKDFSGQKRNFDSVEFT</sequence>
<dbReference type="EMBL" id="GBYB01015193">
    <property type="protein sequence ID" value="JAG84960.1"/>
    <property type="molecule type" value="Transcribed_RNA"/>
</dbReference>
<dbReference type="PANTHER" id="PTHR14974">
    <property type="entry name" value="SIMILAR TO RIKEN CDNA 1700025G04 GENE"/>
    <property type="match status" value="1"/>
</dbReference>
<feature type="compositionally biased region" description="Polar residues" evidence="1">
    <location>
        <begin position="200"/>
        <end position="222"/>
    </location>
</feature>
<protein>
    <submittedName>
        <fullName evidence="2">C1orf21 protein</fullName>
    </submittedName>
</protein>
<name>A0A0C9QK67_9HYME</name>
<feature type="compositionally biased region" description="Low complexity" evidence="1">
    <location>
        <begin position="27"/>
        <end position="52"/>
    </location>
</feature>